<dbReference type="PANTHER" id="PTHR33175:SF3">
    <property type="entry name" value="DNA-BINDING PROTEIN HU-BETA"/>
    <property type="match status" value="1"/>
</dbReference>
<sequence>MNKKELVDAIAEETGMNKKESRKLLNVIIGIVIEEMKKDGKLLLMGFGTFFVKQKPARRGMNPSTFVPIEIPAKRVVYFRPSAYLNSLLKRKRGRKRIVRN</sequence>
<dbReference type="InterPro" id="IPR010992">
    <property type="entry name" value="IHF-like_DNA-bd_dom_sf"/>
</dbReference>
<dbReference type="PROSITE" id="PS00045">
    <property type="entry name" value="HISTONE_LIKE"/>
    <property type="match status" value="1"/>
</dbReference>
<dbReference type="SUPFAM" id="SSF47729">
    <property type="entry name" value="IHF-like DNA-binding proteins"/>
    <property type="match status" value="1"/>
</dbReference>
<dbReference type="RefSeq" id="WP_005656986.1">
    <property type="nucleotide sequence ID" value="NZ_CP102262.1"/>
</dbReference>
<proteinExistence type="inferred from homology"/>
<name>B0NU55_BACSE</name>
<dbReference type="HOGENOM" id="CLU_105066_3_3_10"/>
<dbReference type="Proteomes" id="UP000004713">
    <property type="component" value="Unassembled WGS sequence"/>
</dbReference>
<dbReference type="Gene3D" id="4.10.520.10">
    <property type="entry name" value="IHF-like DNA-binding proteins"/>
    <property type="match status" value="1"/>
</dbReference>
<accession>B0NU55</accession>
<dbReference type="EMBL" id="ABFZ02000022">
    <property type="protein sequence ID" value="EDS13898.1"/>
    <property type="molecule type" value="Genomic_DNA"/>
</dbReference>
<evidence type="ECO:0000256" key="3">
    <source>
        <dbReference type="ARBA" id="ARBA00023125"/>
    </source>
</evidence>
<dbReference type="Pfam" id="PF00216">
    <property type="entry name" value="Bac_DNA_binding"/>
    <property type="match status" value="1"/>
</dbReference>
<evidence type="ECO:0000256" key="2">
    <source>
        <dbReference type="ARBA" id="ARBA00023067"/>
    </source>
</evidence>
<dbReference type="GO" id="GO:0030261">
    <property type="term" value="P:chromosome condensation"/>
    <property type="evidence" value="ECO:0007669"/>
    <property type="project" value="UniProtKB-KW"/>
</dbReference>
<comment type="caution">
    <text evidence="5">The sequence shown here is derived from an EMBL/GenBank/DDBJ whole genome shotgun (WGS) entry which is preliminary data.</text>
</comment>
<gene>
    <name evidence="5" type="primary">hup</name>
    <name evidence="5" type="ORF">BACSTE_03040</name>
</gene>
<dbReference type="InterPro" id="IPR000119">
    <property type="entry name" value="Hist_DNA-bd"/>
</dbReference>
<dbReference type="GO" id="GO:0030527">
    <property type="term" value="F:structural constituent of chromatin"/>
    <property type="evidence" value="ECO:0007669"/>
    <property type="project" value="InterPro"/>
</dbReference>
<evidence type="ECO:0000256" key="1">
    <source>
        <dbReference type="ARBA" id="ARBA00010529"/>
    </source>
</evidence>
<evidence type="ECO:0000256" key="4">
    <source>
        <dbReference type="RuleBase" id="RU003939"/>
    </source>
</evidence>
<dbReference type="InterPro" id="IPR020816">
    <property type="entry name" value="Histone-like_DNA-bd_CS"/>
</dbReference>
<dbReference type="PANTHER" id="PTHR33175">
    <property type="entry name" value="DNA-BINDING PROTEIN HU"/>
    <property type="match status" value="1"/>
</dbReference>
<reference evidence="5 6" key="1">
    <citation type="submission" date="2007-11" db="EMBL/GenBank/DDBJ databases">
        <title>Draft genome sequence of Bacteroides stercoris(ATCC 43183).</title>
        <authorList>
            <person name="Sudarsanam P."/>
            <person name="Ley R."/>
            <person name="Guruge J."/>
            <person name="Turnbaugh P.J."/>
            <person name="Mahowald M."/>
            <person name="Liep D."/>
            <person name="Gordon J."/>
        </authorList>
    </citation>
    <scope>NUCLEOTIDE SEQUENCE [LARGE SCALE GENOMIC DNA]</scope>
    <source>
        <strain evidence="5 6">ATCC 43183</strain>
    </source>
</reference>
<reference evidence="5 6" key="2">
    <citation type="submission" date="2007-11" db="EMBL/GenBank/DDBJ databases">
        <authorList>
            <person name="Fulton L."/>
            <person name="Clifton S."/>
            <person name="Fulton B."/>
            <person name="Xu J."/>
            <person name="Minx P."/>
            <person name="Pepin K.H."/>
            <person name="Johnson M."/>
            <person name="Thiruvilangam P."/>
            <person name="Bhonagiri V."/>
            <person name="Nash W.E."/>
            <person name="Mardis E.R."/>
            <person name="Wilson R.K."/>
        </authorList>
    </citation>
    <scope>NUCLEOTIDE SEQUENCE [LARGE SCALE GENOMIC DNA]</scope>
    <source>
        <strain evidence="5 6">ATCC 43183</strain>
    </source>
</reference>
<dbReference type="GO" id="GO:0005829">
    <property type="term" value="C:cytosol"/>
    <property type="evidence" value="ECO:0007669"/>
    <property type="project" value="TreeGrafter"/>
</dbReference>
<evidence type="ECO:0000313" key="5">
    <source>
        <dbReference type="EMBL" id="EDS13898.1"/>
    </source>
</evidence>
<keyword evidence="3 5" id="KW-0238">DNA-binding</keyword>
<keyword evidence="2" id="KW-0226">DNA condensation</keyword>
<protein>
    <submittedName>
        <fullName evidence="5">DNA-binding protein HU</fullName>
    </submittedName>
</protein>
<dbReference type="CDD" id="cd13831">
    <property type="entry name" value="HU"/>
    <property type="match status" value="1"/>
</dbReference>
<dbReference type="GeneID" id="31798240"/>
<dbReference type="SMART" id="SM00411">
    <property type="entry name" value="BHL"/>
    <property type="match status" value="1"/>
</dbReference>
<dbReference type="GO" id="GO:0003677">
    <property type="term" value="F:DNA binding"/>
    <property type="evidence" value="ECO:0007669"/>
    <property type="project" value="UniProtKB-KW"/>
</dbReference>
<dbReference type="AlphaFoldDB" id="B0NU55"/>
<dbReference type="eggNOG" id="COG0776">
    <property type="taxonomic scope" value="Bacteria"/>
</dbReference>
<organism evidence="5 6">
    <name type="scientific">Bacteroides stercoris ATCC 43183</name>
    <dbReference type="NCBI Taxonomy" id="449673"/>
    <lineage>
        <taxon>Bacteria</taxon>
        <taxon>Pseudomonadati</taxon>
        <taxon>Bacteroidota</taxon>
        <taxon>Bacteroidia</taxon>
        <taxon>Bacteroidales</taxon>
        <taxon>Bacteroidaceae</taxon>
        <taxon>Bacteroides</taxon>
    </lineage>
</organism>
<comment type="similarity">
    <text evidence="1 4">Belongs to the bacterial histone-like protein family.</text>
</comment>
<evidence type="ECO:0000313" key="6">
    <source>
        <dbReference type="Proteomes" id="UP000004713"/>
    </source>
</evidence>
<dbReference type="PRINTS" id="PR01727">
    <property type="entry name" value="DNABINDINGHU"/>
</dbReference>